<gene>
    <name evidence="2" type="ORF">ZEAMMB73_Zm00001d052009</name>
</gene>
<accession>A0A1D6QBY8</accession>
<reference evidence="2" key="1">
    <citation type="submission" date="2015-12" db="EMBL/GenBank/DDBJ databases">
        <title>Update maize B73 reference genome by single molecule sequencing technologies.</title>
        <authorList>
            <consortium name="Maize Genome Sequencing Project"/>
            <person name="Ware D."/>
        </authorList>
    </citation>
    <scope>NUCLEOTIDE SEQUENCE</scope>
    <source>
        <tissue evidence="2">Seedling</tissue>
    </source>
</reference>
<protein>
    <submittedName>
        <fullName evidence="2">MAK10-like protein</fullName>
    </submittedName>
</protein>
<dbReference type="GO" id="GO:0031417">
    <property type="term" value="C:NatC complex"/>
    <property type="evidence" value="ECO:0007669"/>
    <property type="project" value="InterPro"/>
</dbReference>
<evidence type="ECO:0000313" key="2">
    <source>
        <dbReference type="EMBL" id="AQK55746.1"/>
    </source>
</evidence>
<evidence type="ECO:0000259" key="1">
    <source>
        <dbReference type="Pfam" id="PF04112"/>
    </source>
</evidence>
<sequence length="145" mass="15669">MEARSSSSAAAVPPPLSIPSSSDQCVWADASPLLAAACRDLEDGELVHGENFSLFAAMSALEIMDPKMDSGIERSRYNSIDEAIEDGVAPIPLSLDRTLDVQRSIDVMDHLFSCNMAQGAHSSSDCIYMYLPYENGKNFIACCTK</sequence>
<name>A0A1D6QBY8_MAIZE</name>
<feature type="domain" description="NAA35-like N-terminal" evidence="1">
    <location>
        <begin position="44"/>
        <end position="117"/>
    </location>
</feature>
<dbReference type="InterPro" id="IPR007244">
    <property type="entry name" value="Naa35_N"/>
</dbReference>
<dbReference type="EMBL" id="CM000780">
    <property type="protein sequence ID" value="AQK55746.1"/>
    <property type="molecule type" value="Genomic_DNA"/>
</dbReference>
<dbReference type="InterPro" id="IPR057983">
    <property type="entry name" value="NAA35-like_N"/>
</dbReference>
<organism evidence="2">
    <name type="scientific">Zea mays</name>
    <name type="common">Maize</name>
    <dbReference type="NCBI Taxonomy" id="4577"/>
    <lineage>
        <taxon>Eukaryota</taxon>
        <taxon>Viridiplantae</taxon>
        <taxon>Streptophyta</taxon>
        <taxon>Embryophyta</taxon>
        <taxon>Tracheophyta</taxon>
        <taxon>Spermatophyta</taxon>
        <taxon>Magnoliopsida</taxon>
        <taxon>Liliopsida</taxon>
        <taxon>Poales</taxon>
        <taxon>Poaceae</taxon>
        <taxon>PACMAD clade</taxon>
        <taxon>Panicoideae</taxon>
        <taxon>Andropogonodae</taxon>
        <taxon>Andropogoneae</taxon>
        <taxon>Tripsacinae</taxon>
        <taxon>Zea</taxon>
    </lineage>
</organism>
<dbReference type="PANTHER" id="PTHR21373">
    <property type="entry name" value="GLUCOSE REPRESSIBLE PROTEIN MAK10"/>
    <property type="match status" value="1"/>
</dbReference>
<proteinExistence type="predicted"/>
<dbReference type="Pfam" id="PF04112">
    <property type="entry name" value="Mak10"/>
    <property type="match status" value="1"/>
</dbReference>
<dbReference type="PANTHER" id="PTHR21373:SF0">
    <property type="entry name" value="N-ALPHA-ACETYLTRANSFERASE 35, NATC AUXILIARY SUBUNIT"/>
    <property type="match status" value="1"/>
</dbReference>
<dbReference type="ExpressionAtlas" id="A0A1D6QBY8">
    <property type="expression patterns" value="baseline and differential"/>
</dbReference>
<dbReference type="AlphaFoldDB" id="A0A1D6QBY8"/>